<dbReference type="OrthoDB" id="9795247at2"/>
<dbReference type="PANTHER" id="PTHR18964:SF170">
    <property type="entry name" value="SUGAR KINASE"/>
    <property type="match status" value="1"/>
</dbReference>
<dbReference type="EMBL" id="CYZV01000016">
    <property type="protein sequence ID" value="CUO17721.1"/>
    <property type="molecule type" value="Genomic_DNA"/>
</dbReference>
<gene>
    <name evidence="2" type="primary">bglK_2</name>
    <name evidence="2" type="ORF">ERS852470_01633</name>
</gene>
<dbReference type="CDD" id="cd24152">
    <property type="entry name" value="ASKHA_NBD_ROK-like"/>
    <property type="match status" value="1"/>
</dbReference>
<dbReference type="GO" id="GO:0047700">
    <property type="term" value="F:beta-glucoside kinase activity"/>
    <property type="evidence" value="ECO:0007669"/>
    <property type="project" value="UniProtKB-EC"/>
</dbReference>
<evidence type="ECO:0000256" key="1">
    <source>
        <dbReference type="ARBA" id="ARBA00006479"/>
    </source>
</evidence>
<protein>
    <submittedName>
        <fullName evidence="2">Transcriptional regulator/sugar kinase</fullName>
        <ecNumber evidence="2">2.7.1.85</ecNumber>
    </submittedName>
</protein>
<accession>A0A174CW57</accession>
<dbReference type="Gene3D" id="3.30.420.40">
    <property type="match status" value="2"/>
</dbReference>
<keyword evidence="2" id="KW-0808">Transferase</keyword>
<dbReference type="RefSeq" id="WP_055276266.1">
    <property type="nucleotide sequence ID" value="NZ_CYZV01000016.1"/>
</dbReference>
<reference evidence="2 3" key="1">
    <citation type="submission" date="2015-09" db="EMBL/GenBank/DDBJ databases">
        <authorList>
            <consortium name="Pathogen Informatics"/>
        </authorList>
    </citation>
    <scope>NUCLEOTIDE SEQUENCE [LARGE SCALE GENOMIC DNA]</scope>
    <source>
        <strain evidence="2 3">2789STDY5834855</strain>
    </source>
</reference>
<dbReference type="Proteomes" id="UP000095558">
    <property type="component" value="Unassembled WGS sequence"/>
</dbReference>
<dbReference type="PANTHER" id="PTHR18964">
    <property type="entry name" value="ROK (REPRESSOR, ORF, KINASE) FAMILY"/>
    <property type="match status" value="1"/>
</dbReference>
<dbReference type="Pfam" id="PF00480">
    <property type="entry name" value="ROK"/>
    <property type="match status" value="1"/>
</dbReference>
<keyword evidence="2" id="KW-0418">Kinase</keyword>
<sequence length="305" mass="33340">MANYMVYDIGGSAVKWSVITDLGQILISGKIGISKTLEEFFEELASLVETYKEQFLLEGIAISAPGAVDSVEGSIKSKSAIPYIYGINFKEVLQEKTGLKVEIENDANCAALGECWLGAAKDNDDSAFIVCGTGIGGAIVKNKRIHTGAHMHGGEFGYCIVDCDVDKNKLLVWSDVGSTFALAKAIAKRKGLDINNFDGRKAFELYDSGDEIAIEEVNKFFTYMAIGIINIQYTYDPETVILGGAVSEREGIIDDITNKVKEILDTNEYATVIPVIRKCIYGNDANKLGALYNFLQKQELPIEIK</sequence>
<organism evidence="2 3">
    <name type="scientific">Clostridium disporicum</name>
    <dbReference type="NCBI Taxonomy" id="84024"/>
    <lineage>
        <taxon>Bacteria</taxon>
        <taxon>Bacillati</taxon>
        <taxon>Bacillota</taxon>
        <taxon>Clostridia</taxon>
        <taxon>Eubacteriales</taxon>
        <taxon>Clostridiaceae</taxon>
        <taxon>Clostridium</taxon>
    </lineage>
</organism>
<dbReference type="InterPro" id="IPR043129">
    <property type="entry name" value="ATPase_NBD"/>
</dbReference>
<proteinExistence type="inferred from homology"/>
<comment type="similarity">
    <text evidence="1">Belongs to the ROK (NagC/XylR) family.</text>
</comment>
<dbReference type="EC" id="2.7.1.85" evidence="2"/>
<dbReference type="AlphaFoldDB" id="A0A174CW57"/>
<evidence type="ECO:0000313" key="3">
    <source>
        <dbReference type="Proteomes" id="UP000095558"/>
    </source>
</evidence>
<dbReference type="InterPro" id="IPR000600">
    <property type="entry name" value="ROK"/>
</dbReference>
<dbReference type="SUPFAM" id="SSF53067">
    <property type="entry name" value="Actin-like ATPase domain"/>
    <property type="match status" value="1"/>
</dbReference>
<name>A0A174CW57_9CLOT</name>
<evidence type="ECO:0000313" key="2">
    <source>
        <dbReference type="EMBL" id="CUO17721.1"/>
    </source>
</evidence>